<evidence type="ECO:0000313" key="2">
    <source>
        <dbReference type="Proteomes" id="UP001473302"/>
    </source>
</evidence>
<organism evidence="1 2">
    <name type="scientific">Mucor flavus</name>
    <dbReference type="NCBI Taxonomy" id="439312"/>
    <lineage>
        <taxon>Eukaryota</taxon>
        <taxon>Fungi</taxon>
        <taxon>Fungi incertae sedis</taxon>
        <taxon>Mucoromycota</taxon>
        <taxon>Mucoromycotina</taxon>
        <taxon>Mucoromycetes</taxon>
        <taxon>Mucorales</taxon>
        <taxon>Mucorineae</taxon>
        <taxon>Mucoraceae</taxon>
        <taxon>Mucor</taxon>
    </lineage>
</organism>
<comment type="caution">
    <text evidence="1">The sequence shown here is derived from an EMBL/GenBank/DDBJ whole genome shotgun (WGS) entry which is preliminary data.</text>
</comment>
<protein>
    <submittedName>
        <fullName evidence="1">Uncharacterized protein</fullName>
    </submittedName>
</protein>
<keyword evidence="2" id="KW-1185">Reference proteome</keyword>
<proteinExistence type="predicted"/>
<name>A0ABP9Z7L5_9FUNG</name>
<gene>
    <name evidence="1" type="ORF">MFLAVUS_008558</name>
</gene>
<reference evidence="1 2" key="1">
    <citation type="submission" date="2024-04" db="EMBL/GenBank/DDBJ databases">
        <title>genome sequences of Mucor flavus KT1a and Helicostylum pulchrum KT1b strains isolated from the surface of a dry-aged beef.</title>
        <authorList>
            <person name="Toyotome T."/>
            <person name="Hosono M."/>
            <person name="Torimaru M."/>
            <person name="Fukuda K."/>
            <person name="Mikami N."/>
        </authorList>
    </citation>
    <scope>NUCLEOTIDE SEQUENCE [LARGE SCALE GENOMIC DNA]</scope>
    <source>
        <strain evidence="1 2">KT1a</strain>
    </source>
</reference>
<sequence>MRNDNCRLGPPHIARNETVADRNNCAFIKRSPGSGDVDQYSSYLLIIWDASMDIQVCVDSKVEIYLAKYLSKAETRIAYSSSTDQTPREQSTARKVGVIKAIYDLTGYHKHQTSLDVIYVDMTMPHIEQRGQLKPVDALFRLEPGSTDIYTRTHLEKYQYHDSKVLHMTTKEYFLIYILNFTQRVVFMPASLTLDAKQRIPLVSI</sequence>
<accession>A0ABP9Z7L5</accession>
<evidence type="ECO:0000313" key="1">
    <source>
        <dbReference type="EMBL" id="GAA5815052.1"/>
    </source>
</evidence>
<dbReference type="Proteomes" id="UP001473302">
    <property type="component" value="Unassembled WGS sequence"/>
</dbReference>
<dbReference type="EMBL" id="BAABUK010000024">
    <property type="protein sequence ID" value="GAA5815052.1"/>
    <property type="molecule type" value="Genomic_DNA"/>
</dbReference>